<feature type="transmembrane region" description="Helical" evidence="1">
    <location>
        <begin position="100"/>
        <end position="119"/>
    </location>
</feature>
<comment type="caution">
    <text evidence="2">The sequence shown here is derived from an EMBL/GenBank/DDBJ whole genome shotgun (WGS) entry which is preliminary data.</text>
</comment>
<feature type="transmembrane region" description="Helical" evidence="1">
    <location>
        <begin position="189"/>
        <end position="209"/>
    </location>
</feature>
<proteinExistence type="predicted"/>
<sequence>MTSSNAPLVAHLVVLATGFVVFSLIAARGWFFYDDWYFLTSQSDVIWSPHVGHWNTVPALLFLGIQRVFGMDHYLPFAMPAILAHLAAVHLIWRITLRATVRPWLATAFSVLLTFLGAGAEALAWAVQIGFVGAITGMLGVVVLLESRRITLLRGVLTSALVLLSLASSGVAVPFIPVAIAIAWLRHGVLRTIAVFTAPIIAFVVWYLLRGQAAPMPDRASGFAETFAVPEYAVAMLSDGLGKVFPLAVIGGIVFIALGVWWIFTIRSVEPAAIPAYLLFLVAPVFALLTGYTRIGAGLDTATSSRYVYVVVISVAPFMALCFDRASRRSPVAPAAALVLIVAAWNIGGMAVAMTERIQRVDGTRAELAATAATLRADPDCLAGDERPSPQWAPDVTVGDVRRWIDHGWYHPAPVAGRECGSP</sequence>
<accession>A0A3M8A1Q5</accession>
<feature type="transmembrane region" description="Helical" evidence="1">
    <location>
        <begin position="276"/>
        <end position="295"/>
    </location>
</feature>
<evidence type="ECO:0000313" key="3">
    <source>
        <dbReference type="Proteomes" id="UP000275048"/>
    </source>
</evidence>
<feature type="transmembrane region" description="Helical" evidence="1">
    <location>
        <begin position="125"/>
        <end position="145"/>
    </location>
</feature>
<dbReference type="RefSeq" id="WP_122938296.1">
    <property type="nucleotide sequence ID" value="NZ_JBHSNT010000093.1"/>
</dbReference>
<gene>
    <name evidence="2" type="ORF">EDM22_17120</name>
</gene>
<evidence type="ECO:0000313" key="2">
    <source>
        <dbReference type="EMBL" id="RNB45094.1"/>
    </source>
</evidence>
<feature type="transmembrane region" description="Helical" evidence="1">
    <location>
        <begin position="74"/>
        <end position="93"/>
    </location>
</feature>
<reference evidence="2 3" key="1">
    <citation type="submission" date="2018-10" db="EMBL/GenBank/DDBJ databases">
        <title>Isolation, diversity and antibacterial activity of antinobacteria from the wheat rhizosphere soil.</title>
        <authorList>
            <person name="Sun T."/>
        </authorList>
    </citation>
    <scope>NUCLEOTIDE SEQUENCE [LARGE SCALE GENOMIC DNA]</scope>
    <source>
        <strain evidence="2 3">SJ-23</strain>
    </source>
</reference>
<feature type="transmembrane region" description="Helical" evidence="1">
    <location>
        <begin position="244"/>
        <end position="264"/>
    </location>
</feature>
<dbReference type="Proteomes" id="UP000275048">
    <property type="component" value="Unassembled WGS sequence"/>
</dbReference>
<keyword evidence="1" id="KW-0812">Transmembrane</keyword>
<evidence type="ECO:0000256" key="1">
    <source>
        <dbReference type="SAM" id="Phobius"/>
    </source>
</evidence>
<organism evidence="2 3">
    <name type="scientific">Agromyces tardus</name>
    <dbReference type="NCBI Taxonomy" id="2583849"/>
    <lineage>
        <taxon>Bacteria</taxon>
        <taxon>Bacillati</taxon>
        <taxon>Actinomycetota</taxon>
        <taxon>Actinomycetes</taxon>
        <taxon>Micrococcales</taxon>
        <taxon>Microbacteriaceae</taxon>
        <taxon>Agromyces</taxon>
    </lineage>
</organism>
<dbReference type="EMBL" id="RHHB01000056">
    <property type="protein sequence ID" value="RNB45094.1"/>
    <property type="molecule type" value="Genomic_DNA"/>
</dbReference>
<feature type="transmembrane region" description="Helical" evidence="1">
    <location>
        <begin position="12"/>
        <end position="33"/>
    </location>
</feature>
<dbReference type="AlphaFoldDB" id="A0A3M8A1Q5"/>
<feature type="transmembrane region" description="Helical" evidence="1">
    <location>
        <begin position="307"/>
        <end position="326"/>
    </location>
</feature>
<name>A0A3M8A1Q5_9MICO</name>
<feature type="transmembrane region" description="Helical" evidence="1">
    <location>
        <begin position="157"/>
        <end position="183"/>
    </location>
</feature>
<keyword evidence="1" id="KW-0472">Membrane</keyword>
<protein>
    <submittedName>
        <fullName evidence="2">Uncharacterized protein</fullName>
    </submittedName>
</protein>
<keyword evidence="1" id="KW-1133">Transmembrane helix</keyword>
<keyword evidence="3" id="KW-1185">Reference proteome</keyword>
<dbReference type="OrthoDB" id="5108058at2"/>
<feature type="transmembrane region" description="Helical" evidence="1">
    <location>
        <begin position="332"/>
        <end position="355"/>
    </location>
</feature>